<feature type="transmembrane region" description="Helical" evidence="8">
    <location>
        <begin position="487"/>
        <end position="507"/>
    </location>
</feature>
<dbReference type="STRING" id="1806994.A0A507BVQ1"/>
<keyword evidence="5 8" id="KW-0812">Transmembrane</keyword>
<evidence type="ECO:0000256" key="9">
    <source>
        <dbReference type="SAM" id="MobiDB-lite"/>
    </source>
</evidence>
<evidence type="ECO:0000256" key="3">
    <source>
        <dbReference type="ARBA" id="ARBA00007168"/>
    </source>
</evidence>
<name>A0A507BVQ1_9FUNG</name>
<evidence type="ECO:0000256" key="5">
    <source>
        <dbReference type="ARBA" id="ARBA00022692"/>
    </source>
</evidence>
<protein>
    <recommendedName>
        <fullName evidence="4 8">Protein PNS1</fullName>
    </recommendedName>
</protein>
<gene>
    <name evidence="10" type="ORF">SmJEL517_g05328</name>
</gene>
<keyword evidence="6 8" id="KW-1133">Transmembrane helix</keyword>
<dbReference type="EMBL" id="QEAO01000047">
    <property type="protein sequence ID" value="TPX31288.1"/>
    <property type="molecule type" value="Genomic_DNA"/>
</dbReference>
<feature type="transmembrane region" description="Helical" evidence="8">
    <location>
        <begin position="451"/>
        <end position="475"/>
    </location>
</feature>
<evidence type="ECO:0000313" key="11">
    <source>
        <dbReference type="Proteomes" id="UP000319731"/>
    </source>
</evidence>
<evidence type="ECO:0000256" key="8">
    <source>
        <dbReference type="RuleBase" id="RU368066"/>
    </source>
</evidence>
<evidence type="ECO:0000256" key="2">
    <source>
        <dbReference type="ARBA" id="ARBA00004141"/>
    </source>
</evidence>
<keyword evidence="7 8" id="KW-0472">Membrane</keyword>
<dbReference type="Pfam" id="PF04515">
    <property type="entry name" value="Choline_transpo"/>
    <property type="match status" value="1"/>
</dbReference>
<comment type="similarity">
    <text evidence="3 8">Belongs to the CTL (choline transporter-like) family.</text>
</comment>
<feature type="transmembrane region" description="Helical" evidence="8">
    <location>
        <begin position="200"/>
        <end position="221"/>
    </location>
</feature>
<feature type="compositionally biased region" description="Pro residues" evidence="9">
    <location>
        <begin position="64"/>
        <end position="78"/>
    </location>
</feature>
<proteinExistence type="inferred from homology"/>
<evidence type="ECO:0000313" key="10">
    <source>
        <dbReference type="EMBL" id="TPX31288.1"/>
    </source>
</evidence>
<dbReference type="Proteomes" id="UP000319731">
    <property type="component" value="Unassembled WGS sequence"/>
</dbReference>
<evidence type="ECO:0000256" key="1">
    <source>
        <dbReference type="ARBA" id="ARBA00002957"/>
    </source>
</evidence>
<feature type="transmembrane region" description="Helical" evidence="8">
    <location>
        <begin position="286"/>
        <end position="305"/>
    </location>
</feature>
<feature type="region of interest" description="Disordered" evidence="9">
    <location>
        <begin position="1"/>
        <end position="105"/>
    </location>
</feature>
<dbReference type="PANTHER" id="PTHR12385">
    <property type="entry name" value="CHOLINE TRANSPORTER-LIKE (SLC FAMILY 44)"/>
    <property type="match status" value="1"/>
</dbReference>
<feature type="transmembrane region" description="Helical" evidence="8">
    <location>
        <begin position="389"/>
        <end position="409"/>
    </location>
</feature>
<dbReference type="GO" id="GO:0022857">
    <property type="term" value="F:transmembrane transporter activity"/>
    <property type="evidence" value="ECO:0007669"/>
    <property type="project" value="UniProtKB-UniRule"/>
</dbReference>
<comment type="subcellular location">
    <subcellularLocation>
        <location evidence="8">Cell membrane</location>
        <topology evidence="8">Multi-pass membrane protein</topology>
    </subcellularLocation>
    <subcellularLocation>
        <location evidence="2">Membrane</location>
        <topology evidence="2">Multi-pass membrane protein</topology>
    </subcellularLocation>
</comment>
<feature type="transmembrane region" description="Helical" evidence="8">
    <location>
        <begin position="114"/>
        <end position="135"/>
    </location>
</feature>
<feature type="transmembrane region" description="Helical" evidence="8">
    <location>
        <begin position="171"/>
        <end position="193"/>
    </location>
</feature>
<accession>A0A507BVQ1</accession>
<comment type="function">
    <text evidence="1 8">Probably involved in transport through the plasma membrane.</text>
</comment>
<dbReference type="PANTHER" id="PTHR12385:SF4">
    <property type="entry name" value="PROTEIN PNS1"/>
    <property type="match status" value="1"/>
</dbReference>
<feature type="transmembrane region" description="Helical" evidence="8">
    <location>
        <begin position="227"/>
        <end position="247"/>
    </location>
</feature>
<comment type="caution">
    <text evidence="10">The sequence shown here is derived from an EMBL/GenBank/DDBJ whole genome shotgun (WGS) entry which is preliminary data.</text>
</comment>
<evidence type="ECO:0000256" key="4">
    <source>
        <dbReference type="ARBA" id="ARBA00015388"/>
    </source>
</evidence>
<feature type="compositionally biased region" description="Low complexity" evidence="9">
    <location>
        <begin position="32"/>
        <end position="63"/>
    </location>
</feature>
<dbReference type="GO" id="GO:0005886">
    <property type="term" value="C:plasma membrane"/>
    <property type="evidence" value="ECO:0007669"/>
    <property type="project" value="UniProtKB-SubCell"/>
</dbReference>
<feature type="transmembrane region" description="Helical" evidence="8">
    <location>
        <begin position="312"/>
        <end position="328"/>
    </location>
</feature>
<reference evidence="10 11" key="1">
    <citation type="journal article" date="2019" name="Sci. Rep.">
        <title>Comparative genomics of chytrid fungi reveal insights into the obligate biotrophic and pathogenic lifestyle of Synchytrium endobioticum.</title>
        <authorList>
            <person name="van de Vossenberg B.T.L.H."/>
            <person name="Warris S."/>
            <person name="Nguyen H.D.T."/>
            <person name="van Gent-Pelzer M.P.E."/>
            <person name="Joly D.L."/>
            <person name="van de Geest H.C."/>
            <person name="Bonants P.J.M."/>
            <person name="Smith D.S."/>
            <person name="Levesque C.A."/>
            <person name="van der Lee T.A.J."/>
        </authorList>
    </citation>
    <scope>NUCLEOTIDE SEQUENCE [LARGE SCALE GENOMIC DNA]</scope>
    <source>
        <strain evidence="10 11">JEL517</strain>
    </source>
</reference>
<feature type="transmembrane region" description="Helical" evidence="8">
    <location>
        <begin position="348"/>
        <end position="369"/>
    </location>
</feature>
<sequence>MSSSENLMKGQRGQPGIYPEPQGPPQWAQQMPPQYNGGQSQYQQYPPQQPQYYQQQPAGYNQPSYPPQQPYYAPPPPQNYGYSGPQNNMYPPPPPPPLQTSNDEKFKKVGPKDLWAALLFIVMLIGFAVSAYFGISHLTFSDSTNHTNSTTPTNGSTTNNGSSFSLTASQVGTLIAISVGTGFVFTSVYFMLMIKYAGELIHITFIMSIILNFVMAIYLFYIKQYLIAIIWVIFSFLVMLSNVTALAARFWGTIVVGFAGLIIGAVWYILWVLATTGILQDASTNNWNSAAVYVLIIFMVFCFYWTSQVISNVVHVTVSGTFAHYYFLGTGVPGGRIQVSGTPTVGSLGRAMTTSFGSICYGSLVIALLQTLRTMLQMAQNQAAQDGNIIGMFCIICANCCLGIIEQLIQYFNVYAFTQVAIYGKDYCDAAKATWALVKSRGVDAIINDNLIGNVLAMGGLLVGLLSGFIGFIWAKFSDGIPATASYYVTIVIICFFIGFSEFSILAEVINSGVVTTFVCLAEDPNALARTKPELYEAIRETYPQVAYAAV</sequence>
<organism evidence="10 11">
    <name type="scientific">Synchytrium microbalum</name>
    <dbReference type="NCBI Taxonomy" id="1806994"/>
    <lineage>
        <taxon>Eukaryota</taxon>
        <taxon>Fungi</taxon>
        <taxon>Fungi incertae sedis</taxon>
        <taxon>Chytridiomycota</taxon>
        <taxon>Chytridiomycota incertae sedis</taxon>
        <taxon>Chytridiomycetes</taxon>
        <taxon>Synchytriales</taxon>
        <taxon>Synchytriaceae</taxon>
        <taxon>Synchytrium</taxon>
    </lineage>
</organism>
<evidence type="ECO:0000256" key="7">
    <source>
        <dbReference type="ARBA" id="ARBA00023136"/>
    </source>
</evidence>
<dbReference type="InterPro" id="IPR007603">
    <property type="entry name" value="Choline_transptr-like"/>
</dbReference>
<feature type="transmembrane region" description="Helical" evidence="8">
    <location>
        <begin position="254"/>
        <end position="274"/>
    </location>
</feature>
<dbReference type="OrthoDB" id="44736at2759"/>
<evidence type="ECO:0000256" key="6">
    <source>
        <dbReference type="ARBA" id="ARBA00022989"/>
    </source>
</evidence>
<keyword evidence="11" id="KW-1185">Reference proteome</keyword>
<dbReference type="RefSeq" id="XP_031022747.1">
    <property type="nucleotide sequence ID" value="XM_031171254.1"/>
</dbReference>
<dbReference type="SUPFAM" id="SSF81995">
    <property type="entry name" value="beta-sandwich domain of Sec23/24"/>
    <property type="match status" value="1"/>
</dbReference>
<dbReference type="GeneID" id="42006551"/>
<dbReference type="AlphaFoldDB" id="A0A507BVQ1"/>